<name>A0A0T5NSW1_9RHOB</name>
<dbReference type="OrthoDB" id="7347529at2"/>
<dbReference type="EMBL" id="LAXJ01000017">
    <property type="protein sequence ID" value="KRS11727.1"/>
    <property type="molecule type" value="Genomic_DNA"/>
</dbReference>
<proteinExistence type="predicted"/>
<sequence length="178" mass="19566">MIAGAHAILWLREDGKGNDACRFADAEGGYLIDGSSTDADGTVLRYRIRARADGTTRRVRIGRKSRIELRHKKDGTWTLNDAPVPDVKGATDVFLDFTPASFTLPIRRLVLDTGAQSEIIAARLDVATEQLTPLHLVFRRISDEAYEVETAETGTTTRITVDNHGIVQAQPGHWVAQA</sequence>
<dbReference type="InterPro" id="IPR009467">
    <property type="entry name" value="Glycolipid-bd_prot_put"/>
</dbReference>
<dbReference type="SUPFAM" id="SSF159275">
    <property type="entry name" value="PA1994-like"/>
    <property type="match status" value="1"/>
</dbReference>
<accession>A0A0T5NSW1</accession>
<gene>
    <name evidence="1" type="ORF">XM53_14720</name>
</gene>
<reference evidence="1 2" key="1">
    <citation type="submission" date="2015-04" db="EMBL/GenBank/DDBJ databases">
        <title>The draft genome sequence of Roseovarius sp.R12b.</title>
        <authorList>
            <person name="Li G."/>
            <person name="Lai Q."/>
            <person name="Shao Z."/>
            <person name="Yan P."/>
        </authorList>
    </citation>
    <scope>NUCLEOTIDE SEQUENCE [LARGE SCALE GENOMIC DNA]</scope>
    <source>
        <strain evidence="1 2">R12B</strain>
    </source>
</reference>
<dbReference type="AlphaFoldDB" id="A0A0T5NSW1"/>
<evidence type="ECO:0000313" key="2">
    <source>
        <dbReference type="Proteomes" id="UP000051295"/>
    </source>
</evidence>
<dbReference type="Pfam" id="PF06475">
    <property type="entry name" value="Glycolipid_bind"/>
    <property type="match status" value="1"/>
</dbReference>
<keyword evidence="2" id="KW-1185">Reference proteome</keyword>
<dbReference type="RefSeq" id="WP_057794631.1">
    <property type="nucleotide sequence ID" value="NZ_LAXJ01000017.1"/>
</dbReference>
<comment type="caution">
    <text evidence="1">The sequence shown here is derived from an EMBL/GenBank/DDBJ whole genome shotgun (WGS) entry which is preliminary data.</text>
</comment>
<organism evidence="1 2">
    <name type="scientific">Roseovarius atlanticus</name>
    <dbReference type="NCBI Taxonomy" id="1641875"/>
    <lineage>
        <taxon>Bacteria</taxon>
        <taxon>Pseudomonadati</taxon>
        <taxon>Pseudomonadota</taxon>
        <taxon>Alphaproteobacteria</taxon>
        <taxon>Rhodobacterales</taxon>
        <taxon>Roseobacteraceae</taxon>
        <taxon>Roseovarius</taxon>
    </lineage>
</organism>
<protein>
    <submittedName>
        <fullName evidence="1">Uncharacterized protein</fullName>
    </submittedName>
</protein>
<dbReference type="Proteomes" id="UP000051295">
    <property type="component" value="Unassembled WGS sequence"/>
</dbReference>
<evidence type="ECO:0000313" key="1">
    <source>
        <dbReference type="EMBL" id="KRS11727.1"/>
    </source>
</evidence>
<dbReference type="PATRIC" id="fig|1641875.4.peg.749"/>